<keyword evidence="1" id="KW-1133">Transmembrane helix</keyword>
<reference evidence="2" key="1">
    <citation type="submission" date="2023-08" db="EMBL/GenBank/DDBJ databases">
        <title>Black Yeasts Isolated from many extreme environments.</title>
        <authorList>
            <person name="Coleine C."/>
            <person name="Stajich J.E."/>
            <person name="Selbmann L."/>
        </authorList>
    </citation>
    <scope>NUCLEOTIDE SEQUENCE</scope>
    <source>
        <strain evidence="2">CCFEE 5810</strain>
    </source>
</reference>
<proteinExistence type="predicted"/>
<keyword evidence="1" id="KW-0812">Transmembrane</keyword>
<dbReference type="EMBL" id="JAVRQU010000004">
    <property type="protein sequence ID" value="KAK5703797.1"/>
    <property type="molecule type" value="Genomic_DNA"/>
</dbReference>
<feature type="transmembrane region" description="Helical" evidence="1">
    <location>
        <begin position="189"/>
        <end position="206"/>
    </location>
</feature>
<evidence type="ECO:0000313" key="3">
    <source>
        <dbReference type="Proteomes" id="UP001310594"/>
    </source>
</evidence>
<dbReference type="PANTHER" id="PTHR35394:SF5">
    <property type="entry name" value="DUF3176 DOMAIN-CONTAINING PROTEIN"/>
    <property type="match status" value="1"/>
</dbReference>
<dbReference type="AlphaFoldDB" id="A0AAN8A4E8"/>
<dbReference type="InterPro" id="IPR021514">
    <property type="entry name" value="DUF3176"/>
</dbReference>
<keyword evidence="1" id="KW-0472">Membrane</keyword>
<evidence type="ECO:0000256" key="1">
    <source>
        <dbReference type="SAM" id="Phobius"/>
    </source>
</evidence>
<sequence length="644" mass="70442">MDPEYGSNPTTPCFYGLESDMSQCGTATPTPINDSAALMIGRTLIDRETVNQKYDHDVAERKLPGLPQDDTIQTLNDDWVRRVCVALWLWEALSLLTSIFCIGGVVVLLCLYDGEPLPSWNYGLTINGVISILAVVTKASMVLPIAEALSQLKWNHFWRNSRPVRDFESFDSASRGPWGSLVMMFSMRLWSLGSLGAALTVAAMLVEPALQQIPAYPTRVVRINDTLVSRNFNFTDRVTVAGGAGFSLSEGLKSAMYTGIFGDEATVVHPPNCATGNCTWPTFTSLGICSACEDLSSRLVRSSERLGVGWQVPSNDSTTQGLGYVSRRDWMYLQDSSAAGQIVFGGLGSHAILDFQSIYWPPHSTGNDPPSGVFECVLHFCVKTFSATTTGGHFSETVLATWPPANTSMPEQPTIDISADFPVGTKLTAAASERKENFTLTPPGADISYAVDRLTFDLLRHWAGNGMFTGMIPYNPIEDDHARVFDVADIMGIMYNELTDLLGPNKTIHGFSVPSTAGPGRLMAKIATSLTSFMRRSESGTLAVSGETIHYESFVQARWYWLAGPLSLLLLTFVLMLSTILLSARHGVPTWKSSSLAVLVHGLNDLGSRAMTDTRLDKLEKNASDYRMAVQQHQGLWTLEARRA</sequence>
<feature type="transmembrane region" description="Helical" evidence="1">
    <location>
        <begin position="88"/>
        <end position="112"/>
    </location>
</feature>
<feature type="transmembrane region" description="Helical" evidence="1">
    <location>
        <begin position="124"/>
        <end position="146"/>
    </location>
</feature>
<dbReference type="Proteomes" id="UP001310594">
    <property type="component" value="Unassembled WGS sequence"/>
</dbReference>
<dbReference type="PANTHER" id="PTHR35394">
    <property type="entry name" value="DUF3176 DOMAIN-CONTAINING PROTEIN"/>
    <property type="match status" value="1"/>
</dbReference>
<dbReference type="Pfam" id="PF11374">
    <property type="entry name" value="DUF3176"/>
    <property type="match status" value="1"/>
</dbReference>
<feature type="transmembrane region" description="Helical" evidence="1">
    <location>
        <begin position="559"/>
        <end position="582"/>
    </location>
</feature>
<protein>
    <submittedName>
        <fullName evidence="2">Uncharacterized protein</fullName>
    </submittedName>
</protein>
<organism evidence="2 3">
    <name type="scientific">Elasticomyces elasticus</name>
    <dbReference type="NCBI Taxonomy" id="574655"/>
    <lineage>
        <taxon>Eukaryota</taxon>
        <taxon>Fungi</taxon>
        <taxon>Dikarya</taxon>
        <taxon>Ascomycota</taxon>
        <taxon>Pezizomycotina</taxon>
        <taxon>Dothideomycetes</taxon>
        <taxon>Dothideomycetidae</taxon>
        <taxon>Mycosphaerellales</taxon>
        <taxon>Teratosphaeriaceae</taxon>
        <taxon>Elasticomyces</taxon>
    </lineage>
</organism>
<accession>A0AAN8A4E8</accession>
<gene>
    <name evidence="2" type="ORF">LTR97_002810</name>
</gene>
<name>A0AAN8A4E8_9PEZI</name>
<evidence type="ECO:0000313" key="2">
    <source>
        <dbReference type="EMBL" id="KAK5703797.1"/>
    </source>
</evidence>
<comment type="caution">
    <text evidence="2">The sequence shown here is derived from an EMBL/GenBank/DDBJ whole genome shotgun (WGS) entry which is preliminary data.</text>
</comment>